<sequence>MGVWTGHELAGRTSVSMEDFAGRTGGLSQRARAFVDVASALGPRAYTAPLG</sequence>
<dbReference type="Proteomes" id="UP000679690">
    <property type="component" value="Unassembled WGS sequence"/>
</dbReference>
<dbReference type="RefSeq" id="WP_208470587.1">
    <property type="nucleotide sequence ID" value="NZ_JAGFNS010000021.1"/>
</dbReference>
<accession>A0ABS3US84</accession>
<comment type="caution">
    <text evidence="1">The sequence shown here is derived from an EMBL/GenBank/DDBJ whole genome shotgun (WGS) entry which is preliminary data.</text>
</comment>
<organism evidence="1 2">
    <name type="scientific">Actinoplanes flavus</name>
    <dbReference type="NCBI Taxonomy" id="2820290"/>
    <lineage>
        <taxon>Bacteria</taxon>
        <taxon>Bacillati</taxon>
        <taxon>Actinomycetota</taxon>
        <taxon>Actinomycetes</taxon>
        <taxon>Micromonosporales</taxon>
        <taxon>Micromonosporaceae</taxon>
        <taxon>Actinoplanes</taxon>
    </lineage>
</organism>
<gene>
    <name evidence="1" type="ORF">J5X75_28410</name>
</gene>
<protein>
    <submittedName>
        <fullName evidence="1">Uncharacterized protein</fullName>
    </submittedName>
</protein>
<proteinExistence type="predicted"/>
<dbReference type="EMBL" id="JAGFNS010000021">
    <property type="protein sequence ID" value="MBO3741439.1"/>
    <property type="molecule type" value="Genomic_DNA"/>
</dbReference>
<evidence type="ECO:0000313" key="2">
    <source>
        <dbReference type="Proteomes" id="UP000679690"/>
    </source>
</evidence>
<evidence type="ECO:0000313" key="1">
    <source>
        <dbReference type="EMBL" id="MBO3741439.1"/>
    </source>
</evidence>
<keyword evidence="2" id="KW-1185">Reference proteome</keyword>
<name>A0ABS3US84_9ACTN</name>
<reference evidence="1 2" key="1">
    <citation type="submission" date="2021-03" db="EMBL/GenBank/DDBJ databases">
        <title>Actinoplanes flavus sp. nov., a novel actinomycete isolated from Coconut Palm rhizosphere soil.</title>
        <authorList>
            <person name="Luo X."/>
        </authorList>
    </citation>
    <scope>NUCLEOTIDE SEQUENCE [LARGE SCALE GENOMIC DNA]</scope>
    <source>
        <strain evidence="1 2">NEAU-H7</strain>
    </source>
</reference>